<dbReference type="InterPro" id="IPR045138">
    <property type="entry name" value="MeCP2/MBD4"/>
</dbReference>
<keyword evidence="2" id="KW-0539">Nucleus</keyword>
<dbReference type="Gene3D" id="1.10.340.30">
    <property type="entry name" value="Hypothetical protein, domain 2"/>
    <property type="match status" value="1"/>
</dbReference>
<comment type="subcellular location">
    <subcellularLocation>
        <location evidence="1">Nucleus</location>
    </subcellularLocation>
</comment>
<organism evidence="4">
    <name type="scientific">Fagus sylvatica</name>
    <name type="common">Beechnut</name>
    <dbReference type="NCBI Taxonomy" id="28930"/>
    <lineage>
        <taxon>Eukaryota</taxon>
        <taxon>Viridiplantae</taxon>
        <taxon>Streptophyta</taxon>
        <taxon>Embryophyta</taxon>
        <taxon>Tracheophyta</taxon>
        <taxon>Spermatophyta</taxon>
        <taxon>Magnoliopsida</taxon>
        <taxon>eudicotyledons</taxon>
        <taxon>Gunneridae</taxon>
        <taxon>Pentapetalae</taxon>
        <taxon>rosids</taxon>
        <taxon>fabids</taxon>
        <taxon>Fagales</taxon>
        <taxon>Fagaceae</taxon>
        <taxon>Fagus</taxon>
    </lineage>
</organism>
<feature type="region of interest" description="Disordered" evidence="3">
    <location>
        <begin position="257"/>
        <end position="279"/>
    </location>
</feature>
<sequence>MSETQETASLWTDNLSIGGDGASMVLATKKKKKRKNRKSPIMTITATAVSSLDFSAPQSQSHTHEYTLNSTHENVYSRKRRKINSNKREFNLANNYFNYSNNTFKTTNKKKKKGVELEESFIEKSKGNRRGKRVVVLSPYFAQNIVNKVEIHDNDKRRKTKPVGNDGDGNILTTGDSVLVDSFRGDDDEKKSRKKKRGRGRRDDRISNKRAMSIEIEKAGLTDEDVVYDGNAKWRINDSKHCTRDFYKEVKEEERVLEDEEQKTESDYQIKSRTSPNEGSLQDEVLKLEDVLSQYNYGSNDTVKNIKEIQHDYQQDKECSEEKLSLPFELTDNLSVVPNDGGRHLAGEVENEAVMLASIYANLKEEQVRQNGLEIGKVAPSKRSRWNEKQQAIAQAGVQKVSPYFWRSTGQQVVRNEGDGTQMKQPRRCAKTRATSVRVSPYFQQIPKEEENADGHLLEGSNGCKKPVAIKTVLSASEKLDDAYQRKSPDNMWKPPRSTYGLLQEDHAHDPWRVLVICMLLNRTSGLQVFSGVFMLLFLNY</sequence>
<dbReference type="EMBL" id="OIVN01004738">
    <property type="protein sequence ID" value="SPD19008.1"/>
    <property type="molecule type" value="Genomic_DNA"/>
</dbReference>
<dbReference type="GO" id="GO:0005634">
    <property type="term" value="C:nucleus"/>
    <property type="evidence" value="ECO:0007669"/>
    <property type="project" value="UniProtKB-SubCell"/>
</dbReference>
<reference evidence="4" key="1">
    <citation type="submission" date="2018-02" db="EMBL/GenBank/DDBJ databases">
        <authorList>
            <person name="Cohen D.B."/>
            <person name="Kent A.D."/>
        </authorList>
    </citation>
    <scope>NUCLEOTIDE SEQUENCE</scope>
</reference>
<dbReference type="AlphaFoldDB" id="A0A2N9I3N6"/>
<proteinExistence type="predicted"/>
<dbReference type="GO" id="GO:0003677">
    <property type="term" value="F:DNA binding"/>
    <property type="evidence" value="ECO:0007669"/>
    <property type="project" value="InterPro"/>
</dbReference>
<dbReference type="PANTHER" id="PTHR15074">
    <property type="entry name" value="METHYL-CPG-BINDING PROTEIN"/>
    <property type="match status" value="1"/>
</dbReference>
<accession>A0A2N9I3N6</accession>
<gene>
    <name evidence="4" type="ORF">FSB_LOCUS46890</name>
</gene>
<evidence type="ECO:0000256" key="3">
    <source>
        <dbReference type="SAM" id="MobiDB-lite"/>
    </source>
</evidence>
<dbReference type="PANTHER" id="PTHR15074:SF0">
    <property type="entry name" value="METHYL-CPG-BINDING DOMAIN PROTEIN 4-LIKE PROTEIN"/>
    <property type="match status" value="1"/>
</dbReference>
<evidence type="ECO:0000313" key="4">
    <source>
        <dbReference type="EMBL" id="SPD19008.1"/>
    </source>
</evidence>
<evidence type="ECO:0000256" key="1">
    <source>
        <dbReference type="ARBA" id="ARBA00004123"/>
    </source>
</evidence>
<protein>
    <submittedName>
        <fullName evidence="4">Uncharacterized protein</fullName>
    </submittedName>
</protein>
<feature type="region of interest" description="Disordered" evidence="3">
    <location>
        <begin position="182"/>
        <end position="206"/>
    </location>
</feature>
<evidence type="ECO:0000256" key="2">
    <source>
        <dbReference type="ARBA" id="ARBA00023242"/>
    </source>
</evidence>
<name>A0A2N9I3N6_FAGSY</name>